<sequence length="200" mass="22714">IFAHINPGDEVIIIEPFFESYPPATKLSGGIPVYVPMRPKKTKGLIRGRDWIINEHELRRKFSRKTKMVILASPNNPTGKIFTKGELQMIAKLCVEFNTLMLTDEVYEWMIFDSNEFIRMSITLNNEYKAFNNVLLDTISGMWNRTITIGSAGKTFAVTGHNIGYAYGPEHLINPIKLLHEYSVSKCSTPLQEAIAIAYE</sequence>
<keyword evidence="5" id="KW-0663">Pyridoxal phosphate</keyword>
<dbReference type="InterPro" id="IPR015424">
    <property type="entry name" value="PyrdxlP-dep_Trfase"/>
</dbReference>
<comment type="cofactor">
    <cofactor evidence="1">
        <name>pyridoxal 5'-phosphate</name>
        <dbReference type="ChEBI" id="CHEBI:597326"/>
    </cofactor>
</comment>
<evidence type="ECO:0000259" key="7">
    <source>
        <dbReference type="Pfam" id="PF00155"/>
    </source>
</evidence>
<evidence type="ECO:0000256" key="1">
    <source>
        <dbReference type="ARBA" id="ARBA00001933"/>
    </source>
</evidence>
<feature type="non-terminal residue" evidence="8">
    <location>
        <position position="200"/>
    </location>
</feature>
<keyword evidence="3" id="KW-0032">Aminotransferase</keyword>
<accession>A0A443RJV3</accession>
<proteinExistence type="predicted"/>
<evidence type="ECO:0000256" key="3">
    <source>
        <dbReference type="ARBA" id="ARBA00022576"/>
    </source>
</evidence>
<dbReference type="AlphaFoldDB" id="A0A443RJV3"/>
<feature type="non-terminal residue" evidence="8">
    <location>
        <position position="1"/>
    </location>
</feature>
<dbReference type="InterPro" id="IPR051326">
    <property type="entry name" value="Kynurenine-oxoglutarate_AT"/>
</dbReference>
<dbReference type="EC" id="2.6.1.7" evidence="2"/>
<comment type="pathway">
    <text evidence="6">Amino-acid degradation; L-kynurenine degradation; kynurenate from L-kynurenine: step 1/2.</text>
</comment>
<evidence type="ECO:0000313" key="8">
    <source>
        <dbReference type="EMBL" id="RWS15541.1"/>
    </source>
</evidence>
<dbReference type="EMBL" id="NCKV01047518">
    <property type="protein sequence ID" value="RWS15541.1"/>
    <property type="molecule type" value="Genomic_DNA"/>
</dbReference>
<dbReference type="VEuPathDB" id="VectorBase:LDEU014008"/>
<dbReference type="GO" id="GO:0016212">
    <property type="term" value="F:kynurenine-oxoglutarate transaminase activity"/>
    <property type="evidence" value="ECO:0007669"/>
    <property type="project" value="UniProtKB-EC"/>
</dbReference>
<evidence type="ECO:0000256" key="6">
    <source>
        <dbReference type="ARBA" id="ARBA00024016"/>
    </source>
</evidence>
<dbReference type="SUPFAM" id="SSF53383">
    <property type="entry name" value="PLP-dependent transferases"/>
    <property type="match status" value="1"/>
</dbReference>
<dbReference type="STRING" id="299467.A0A443RJV3"/>
<dbReference type="InterPro" id="IPR004839">
    <property type="entry name" value="Aminotransferase_I/II_large"/>
</dbReference>
<evidence type="ECO:0000256" key="4">
    <source>
        <dbReference type="ARBA" id="ARBA00022679"/>
    </source>
</evidence>
<keyword evidence="4" id="KW-0808">Transferase</keyword>
<feature type="domain" description="Aminotransferase class I/classII large" evidence="7">
    <location>
        <begin position="3"/>
        <end position="197"/>
    </location>
</feature>
<dbReference type="PANTHER" id="PTHR43807">
    <property type="entry name" value="FI04487P"/>
    <property type="match status" value="1"/>
</dbReference>
<dbReference type="Proteomes" id="UP000288716">
    <property type="component" value="Unassembled WGS sequence"/>
</dbReference>
<dbReference type="GO" id="GO:0005739">
    <property type="term" value="C:mitochondrion"/>
    <property type="evidence" value="ECO:0007669"/>
    <property type="project" value="TreeGrafter"/>
</dbReference>
<dbReference type="OrthoDB" id="6500941at2759"/>
<reference evidence="8 9" key="1">
    <citation type="journal article" date="2018" name="Gigascience">
        <title>Genomes of trombidid mites reveal novel predicted allergens and laterally-transferred genes associated with secondary metabolism.</title>
        <authorList>
            <person name="Dong X."/>
            <person name="Chaisiri K."/>
            <person name="Xia D."/>
            <person name="Armstrong S.D."/>
            <person name="Fang Y."/>
            <person name="Donnelly M.J."/>
            <person name="Kadowaki T."/>
            <person name="McGarry J.W."/>
            <person name="Darby A.C."/>
            <person name="Makepeace B.L."/>
        </authorList>
    </citation>
    <scope>NUCLEOTIDE SEQUENCE [LARGE SCALE GENOMIC DNA]</scope>
    <source>
        <strain evidence="8">UoL-UT</strain>
    </source>
</reference>
<evidence type="ECO:0000313" key="9">
    <source>
        <dbReference type="Proteomes" id="UP000288716"/>
    </source>
</evidence>
<comment type="caution">
    <text evidence="8">The sequence shown here is derived from an EMBL/GenBank/DDBJ whole genome shotgun (WGS) entry which is preliminary data.</text>
</comment>
<organism evidence="8 9">
    <name type="scientific">Leptotrombidium deliense</name>
    <dbReference type="NCBI Taxonomy" id="299467"/>
    <lineage>
        <taxon>Eukaryota</taxon>
        <taxon>Metazoa</taxon>
        <taxon>Ecdysozoa</taxon>
        <taxon>Arthropoda</taxon>
        <taxon>Chelicerata</taxon>
        <taxon>Arachnida</taxon>
        <taxon>Acari</taxon>
        <taxon>Acariformes</taxon>
        <taxon>Trombidiformes</taxon>
        <taxon>Prostigmata</taxon>
        <taxon>Anystina</taxon>
        <taxon>Parasitengona</taxon>
        <taxon>Trombiculoidea</taxon>
        <taxon>Trombiculidae</taxon>
        <taxon>Leptotrombidium</taxon>
    </lineage>
</organism>
<name>A0A443RJV3_9ACAR</name>
<evidence type="ECO:0000256" key="2">
    <source>
        <dbReference type="ARBA" id="ARBA00012751"/>
    </source>
</evidence>
<keyword evidence="9" id="KW-1185">Reference proteome</keyword>
<evidence type="ECO:0000256" key="5">
    <source>
        <dbReference type="ARBA" id="ARBA00022898"/>
    </source>
</evidence>
<dbReference type="Pfam" id="PF00155">
    <property type="entry name" value="Aminotran_1_2"/>
    <property type="match status" value="1"/>
</dbReference>
<dbReference type="PANTHER" id="PTHR43807:SF20">
    <property type="entry name" value="FI04487P"/>
    <property type="match status" value="1"/>
</dbReference>
<gene>
    <name evidence="8" type="ORF">B4U80_02874</name>
</gene>
<dbReference type="InterPro" id="IPR015421">
    <property type="entry name" value="PyrdxlP-dep_Trfase_major"/>
</dbReference>
<dbReference type="Gene3D" id="3.40.640.10">
    <property type="entry name" value="Type I PLP-dependent aspartate aminotransferase-like (Major domain)"/>
    <property type="match status" value="1"/>
</dbReference>
<dbReference type="CDD" id="cd00609">
    <property type="entry name" value="AAT_like"/>
    <property type="match status" value="1"/>
</dbReference>
<dbReference type="GO" id="GO:0030170">
    <property type="term" value="F:pyridoxal phosphate binding"/>
    <property type="evidence" value="ECO:0007669"/>
    <property type="project" value="InterPro"/>
</dbReference>
<protein>
    <recommendedName>
        <fullName evidence="2">kynurenine--oxoglutarate transaminase</fullName>
        <ecNumber evidence="2">2.6.1.7</ecNumber>
    </recommendedName>
</protein>